<organism evidence="1 2">
    <name type="scientific">Protopolystoma xenopodis</name>
    <dbReference type="NCBI Taxonomy" id="117903"/>
    <lineage>
        <taxon>Eukaryota</taxon>
        <taxon>Metazoa</taxon>
        <taxon>Spiralia</taxon>
        <taxon>Lophotrochozoa</taxon>
        <taxon>Platyhelminthes</taxon>
        <taxon>Monogenea</taxon>
        <taxon>Polyopisthocotylea</taxon>
        <taxon>Polystomatidea</taxon>
        <taxon>Polystomatidae</taxon>
        <taxon>Protopolystoma</taxon>
    </lineage>
</organism>
<dbReference type="EMBL" id="CAAALY010001520">
    <property type="protein sequence ID" value="VEL07338.1"/>
    <property type="molecule type" value="Genomic_DNA"/>
</dbReference>
<comment type="caution">
    <text evidence="1">The sequence shown here is derived from an EMBL/GenBank/DDBJ whole genome shotgun (WGS) entry which is preliminary data.</text>
</comment>
<gene>
    <name evidence="1" type="ORF">PXEA_LOCUS778</name>
</gene>
<dbReference type="AlphaFoldDB" id="A0A448WB04"/>
<reference evidence="1" key="1">
    <citation type="submission" date="2018-11" db="EMBL/GenBank/DDBJ databases">
        <authorList>
            <consortium name="Pathogen Informatics"/>
        </authorList>
    </citation>
    <scope>NUCLEOTIDE SEQUENCE</scope>
</reference>
<name>A0A448WB04_9PLAT</name>
<accession>A0A448WB04</accession>
<protein>
    <submittedName>
        <fullName evidence="1">Uncharacterized protein</fullName>
    </submittedName>
</protein>
<dbReference type="Proteomes" id="UP000784294">
    <property type="component" value="Unassembled WGS sequence"/>
</dbReference>
<proteinExistence type="predicted"/>
<evidence type="ECO:0000313" key="1">
    <source>
        <dbReference type="EMBL" id="VEL07338.1"/>
    </source>
</evidence>
<evidence type="ECO:0000313" key="2">
    <source>
        <dbReference type="Proteomes" id="UP000784294"/>
    </source>
</evidence>
<keyword evidence="2" id="KW-1185">Reference proteome</keyword>
<sequence>MDPSMTNLLPGVVPDCQHSATLTNEVGIITPRDSAKSHKSTYCSQSSRPLSSVVYKDSGNLSSARDVGSSSDAYPCLIRIQAQGLPTVWVDQATGEMKVELDAREKSQDVSVLHADLNGKFHLQVE</sequence>